<evidence type="ECO:0000313" key="2">
    <source>
        <dbReference type="EMBL" id="RST84793.1"/>
    </source>
</evidence>
<dbReference type="PANTHER" id="PTHR47515:SF1">
    <property type="entry name" value="BLR2054 PROTEIN"/>
    <property type="match status" value="1"/>
</dbReference>
<organism evidence="2 3">
    <name type="scientific">Aquibium carbonis</name>
    <dbReference type="NCBI Taxonomy" id="2495581"/>
    <lineage>
        <taxon>Bacteria</taxon>
        <taxon>Pseudomonadati</taxon>
        <taxon>Pseudomonadota</taxon>
        <taxon>Alphaproteobacteria</taxon>
        <taxon>Hyphomicrobiales</taxon>
        <taxon>Phyllobacteriaceae</taxon>
        <taxon>Aquibium</taxon>
    </lineage>
</organism>
<name>A0A3R9YD22_9HYPH</name>
<sequence>MGIARSTFYDRPAVSVDDTALVERMVAISDSFEAYGYRRMQAALRQQGMVVNHKKLRRLMREHDLQPRRRRRYVVWGASWRWQWRPTRSMRPPLSKSLRNLPFASVATTT</sequence>
<gene>
    <name evidence="2" type="ORF">EJC49_19045</name>
</gene>
<dbReference type="AlphaFoldDB" id="A0A3R9YD22"/>
<protein>
    <submittedName>
        <fullName evidence="2">Transposase</fullName>
    </submittedName>
</protein>
<dbReference type="Proteomes" id="UP000278398">
    <property type="component" value="Unassembled WGS sequence"/>
</dbReference>
<keyword evidence="3" id="KW-1185">Reference proteome</keyword>
<evidence type="ECO:0000313" key="3">
    <source>
        <dbReference type="Proteomes" id="UP000278398"/>
    </source>
</evidence>
<accession>A0A3R9YD22</accession>
<dbReference type="InterPro" id="IPR025948">
    <property type="entry name" value="HTH-like_dom"/>
</dbReference>
<comment type="caution">
    <text evidence="2">The sequence shown here is derived from an EMBL/GenBank/DDBJ whole genome shotgun (WGS) entry which is preliminary data.</text>
</comment>
<evidence type="ECO:0000259" key="1">
    <source>
        <dbReference type="Pfam" id="PF13276"/>
    </source>
</evidence>
<proteinExistence type="predicted"/>
<feature type="domain" description="HTH-like" evidence="1">
    <location>
        <begin position="18"/>
        <end position="73"/>
    </location>
</feature>
<dbReference type="EMBL" id="RWKW01000075">
    <property type="protein sequence ID" value="RST84793.1"/>
    <property type="molecule type" value="Genomic_DNA"/>
</dbReference>
<dbReference type="Pfam" id="PF13276">
    <property type="entry name" value="HTH_21"/>
    <property type="match status" value="1"/>
</dbReference>
<reference evidence="2 3" key="1">
    <citation type="submission" date="2018-12" db="EMBL/GenBank/DDBJ databases">
        <title>Mesorhizobium carbonis sp. nov., isolated from coal mine water.</title>
        <authorList>
            <person name="Xin W."/>
            <person name="Xu Z."/>
            <person name="Xiang F."/>
            <person name="Zhang J."/>
            <person name="Xi L."/>
            <person name="Liu J."/>
        </authorList>
    </citation>
    <scope>NUCLEOTIDE SEQUENCE [LARGE SCALE GENOMIC DNA]</scope>
    <source>
        <strain evidence="2 3">B2.3</strain>
    </source>
</reference>
<dbReference type="RefSeq" id="WP_126701529.1">
    <property type="nucleotide sequence ID" value="NZ_RWKW01000075.1"/>
</dbReference>
<dbReference type="PANTHER" id="PTHR47515">
    <property type="entry name" value="LOW CALCIUM RESPONSE LOCUS PROTEIN T"/>
    <property type="match status" value="1"/>
</dbReference>
<dbReference type="OrthoDB" id="9803878at2"/>